<gene>
    <name evidence="1" type="ORF">L484_001263</name>
</gene>
<protein>
    <submittedName>
        <fullName evidence="1">Uncharacterized protein</fullName>
    </submittedName>
</protein>
<reference evidence="2" key="1">
    <citation type="submission" date="2013-01" db="EMBL/GenBank/DDBJ databases">
        <title>Draft Genome Sequence of a Mulberry Tree, Morus notabilis C.K. Schneid.</title>
        <authorList>
            <person name="He N."/>
            <person name="Zhao S."/>
        </authorList>
    </citation>
    <scope>NUCLEOTIDE SEQUENCE</scope>
</reference>
<proteinExistence type="predicted"/>
<dbReference type="EMBL" id="KE619980">
    <property type="protein sequence ID" value="EXC36432.1"/>
    <property type="molecule type" value="Genomic_DNA"/>
</dbReference>
<evidence type="ECO:0000313" key="1">
    <source>
        <dbReference type="EMBL" id="EXC36432.1"/>
    </source>
</evidence>
<accession>W9T1K9</accession>
<keyword evidence="2" id="KW-1185">Reference proteome</keyword>
<sequence>MNEVCIWRVFLSKEFHQCKTPSIKELQNKEYSIHGKLHLKRTLNPINKKQNQQGALSERNSITKEFLRKKKLREMGALSEQEPIILNL</sequence>
<evidence type="ECO:0000313" key="2">
    <source>
        <dbReference type="Proteomes" id="UP000030645"/>
    </source>
</evidence>
<dbReference type="AlphaFoldDB" id="W9T1K9"/>
<organism evidence="1 2">
    <name type="scientific">Morus notabilis</name>
    <dbReference type="NCBI Taxonomy" id="981085"/>
    <lineage>
        <taxon>Eukaryota</taxon>
        <taxon>Viridiplantae</taxon>
        <taxon>Streptophyta</taxon>
        <taxon>Embryophyta</taxon>
        <taxon>Tracheophyta</taxon>
        <taxon>Spermatophyta</taxon>
        <taxon>Magnoliopsida</taxon>
        <taxon>eudicotyledons</taxon>
        <taxon>Gunneridae</taxon>
        <taxon>Pentapetalae</taxon>
        <taxon>rosids</taxon>
        <taxon>fabids</taxon>
        <taxon>Rosales</taxon>
        <taxon>Moraceae</taxon>
        <taxon>Moreae</taxon>
        <taxon>Morus</taxon>
    </lineage>
</organism>
<name>W9T1K9_9ROSA</name>
<dbReference type="Proteomes" id="UP000030645">
    <property type="component" value="Unassembled WGS sequence"/>
</dbReference>